<reference evidence="1 2" key="1">
    <citation type="journal article" date="2014" name="Genome Biol. Evol.">
        <title>Comparative genomics and transcriptomics analyses reveal divergent lifestyle features of nematode endoparasitic fungus Hirsutella minnesotensis.</title>
        <authorList>
            <person name="Lai Y."/>
            <person name="Liu K."/>
            <person name="Zhang X."/>
            <person name="Zhang X."/>
            <person name="Li K."/>
            <person name="Wang N."/>
            <person name="Shu C."/>
            <person name="Wu Y."/>
            <person name="Wang C."/>
            <person name="Bushley K.E."/>
            <person name="Xiang M."/>
            <person name="Liu X."/>
        </authorList>
    </citation>
    <scope>NUCLEOTIDE SEQUENCE [LARGE SCALE GENOMIC DNA]</scope>
    <source>
        <strain evidence="1 2">3608</strain>
    </source>
</reference>
<dbReference type="OrthoDB" id="5095644at2759"/>
<dbReference type="PANTHER" id="PTHR31569:SF4">
    <property type="entry name" value="SWIM-TYPE DOMAIN-CONTAINING PROTEIN"/>
    <property type="match status" value="1"/>
</dbReference>
<evidence type="ECO:0000313" key="1">
    <source>
        <dbReference type="EMBL" id="KJZ68276.1"/>
    </source>
</evidence>
<proteinExistence type="predicted"/>
<organism evidence="1 2">
    <name type="scientific">Hirsutella minnesotensis 3608</name>
    <dbReference type="NCBI Taxonomy" id="1043627"/>
    <lineage>
        <taxon>Eukaryota</taxon>
        <taxon>Fungi</taxon>
        <taxon>Dikarya</taxon>
        <taxon>Ascomycota</taxon>
        <taxon>Pezizomycotina</taxon>
        <taxon>Sordariomycetes</taxon>
        <taxon>Hypocreomycetidae</taxon>
        <taxon>Hypocreales</taxon>
        <taxon>Ophiocordycipitaceae</taxon>
        <taxon>Hirsutella</taxon>
    </lineage>
</organism>
<dbReference type="PANTHER" id="PTHR31569">
    <property type="entry name" value="SWIM-TYPE DOMAIN-CONTAINING PROTEIN"/>
    <property type="match status" value="1"/>
</dbReference>
<evidence type="ECO:0000313" key="2">
    <source>
        <dbReference type="Proteomes" id="UP000054481"/>
    </source>
</evidence>
<gene>
    <name evidence="1" type="ORF">HIM_12332</name>
</gene>
<dbReference type="InterPro" id="IPR052579">
    <property type="entry name" value="Zinc_finger_SWIM"/>
</dbReference>
<dbReference type="Proteomes" id="UP000054481">
    <property type="component" value="Unassembled WGS sequence"/>
</dbReference>
<accession>A0A0F7ZF00</accession>
<evidence type="ECO:0008006" key="3">
    <source>
        <dbReference type="Google" id="ProtNLM"/>
    </source>
</evidence>
<name>A0A0F7ZF00_9HYPO</name>
<sequence length="163" mass="18802">MPRAIVTDRELALINALDSFLELAAVLHLLCRWHINKNVFSKTKPFFPKPTKEGNYVVRAPAFTAFLNDWASLVNAPEESVFWSRLQAFKTSSHPPAAVAYAVKTWLDPWKEKFVSCFIDRHRHFGHTTTSIIEGMHSVMKKFLWSSSGDLTTVFQRLRTFWC</sequence>
<dbReference type="EMBL" id="KQ030952">
    <property type="protein sequence ID" value="KJZ68276.1"/>
    <property type="molecule type" value="Genomic_DNA"/>
</dbReference>
<protein>
    <recommendedName>
        <fullName evidence="3">MULE transposase domain-containing protein</fullName>
    </recommendedName>
</protein>
<dbReference type="AlphaFoldDB" id="A0A0F7ZF00"/>
<keyword evidence="2" id="KW-1185">Reference proteome</keyword>